<comment type="caution">
    <text evidence="1">The sequence shown here is derived from an EMBL/GenBank/DDBJ whole genome shotgun (WGS) entry which is preliminary data.</text>
</comment>
<sequence length="133" mass="15191">MKRAGHYVVKLSQRRVTLKNRDPNELWWGIDEHPSSNAEEVYVVSSLRIDLGAKPVFVPRSFFADLGEVNKMSVRVISNGCAIRIVGSDAGYGYKAEIRVKKDLAVERWVRSGEFPDEVWQHDVFHSQFEPGM</sequence>
<protein>
    <submittedName>
        <fullName evidence="1">Uncharacterized protein</fullName>
    </submittedName>
</protein>
<evidence type="ECO:0000313" key="2">
    <source>
        <dbReference type="Proteomes" id="UP000727962"/>
    </source>
</evidence>
<name>A0A931PSR0_FIMGI</name>
<proteinExistence type="predicted"/>
<reference evidence="1" key="1">
    <citation type="submission" date="2020-07" db="EMBL/GenBank/DDBJ databases">
        <title>Huge and variable diversity of episymbiotic CPR bacteria and DPANN archaea in groundwater ecosystems.</title>
        <authorList>
            <person name="He C.Y."/>
            <person name="Keren R."/>
            <person name="Whittaker M."/>
            <person name="Farag I.F."/>
            <person name="Doudna J."/>
            <person name="Cate J.H.D."/>
            <person name="Banfield J.F."/>
        </authorList>
    </citation>
    <scope>NUCLEOTIDE SEQUENCE</scope>
    <source>
        <strain evidence="1">NC_groundwater_17_Pr7_B-0.1um_64_12</strain>
    </source>
</reference>
<gene>
    <name evidence="1" type="ORF">HYR64_00465</name>
</gene>
<accession>A0A931PSR0</accession>
<dbReference type="AlphaFoldDB" id="A0A931PSR0"/>
<organism evidence="1 2">
    <name type="scientific">Fimbriimonas ginsengisoli</name>
    <dbReference type="NCBI Taxonomy" id="1005039"/>
    <lineage>
        <taxon>Bacteria</taxon>
        <taxon>Bacillati</taxon>
        <taxon>Armatimonadota</taxon>
        <taxon>Fimbriimonadia</taxon>
        <taxon>Fimbriimonadales</taxon>
        <taxon>Fimbriimonadaceae</taxon>
        <taxon>Fimbriimonas</taxon>
    </lineage>
</organism>
<dbReference type="EMBL" id="JACOSL010000003">
    <property type="protein sequence ID" value="MBI1755564.1"/>
    <property type="molecule type" value="Genomic_DNA"/>
</dbReference>
<evidence type="ECO:0000313" key="1">
    <source>
        <dbReference type="EMBL" id="MBI1755564.1"/>
    </source>
</evidence>
<dbReference type="Proteomes" id="UP000727962">
    <property type="component" value="Unassembled WGS sequence"/>
</dbReference>